<evidence type="ECO:0000313" key="3">
    <source>
        <dbReference type="EMBL" id="KAL3780104.1"/>
    </source>
</evidence>
<feature type="region of interest" description="Disordered" evidence="2">
    <location>
        <begin position="38"/>
        <end position="101"/>
    </location>
</feature>
<evidence type="ECO:0000256" key="2">
    <source>
        <dbReference type="SAM" id="MobiDB-lite"/>
    </source>
</evidence>
<protein>
    <submittedName>
        <fullName evidence="3">Uncharacterized protein</fullName>
    </submittedName>
</protein>
<feature type="compositionally biased region" description="Acidic residues" evidence="2">
    <location>
        <begin position="370"/>
        <end position="398"/>
    </location>
</feature>
<dbReference type="EMBL" id="JABMIG020000362">
    <property type="protein sequence ID" value="KAL3780104.1"/>
    <property type="molecule type" value="Genomic_DNA"/>
</dbReference>
<reference evidence="3 4" key="1">
    <citation type="journal article" date="2020" name="G3 (Bethesda)">
        <title>Improved Reference Genome for Cyclotella cryptica CCMP332, a Model for Cell Wall Morphogenesis, Salinity Adaptation, and Lipid Production in Diatoms (Bacillariophyta).</title>
        <authorList>
            <person name="Roberts W.R."/>
            <person name="Downey K.M."/>
            <person name="Ruck E.C."/>
            <person name="Traller J.C."/>
            <person name="Alverson A.J."/>
        </authorList>
    </citation>
    <scope>NUCLEOTIDE SEQUENCE [LARGE SCALE GENOMIC DNA]</scope>
    <source>
        <strain evidence="3 4">CCMP332</strain>
    </source>
</reference>
<keyword evidence="1" id="KW-0175">Coiled coil</keyword>
<organism evidence="3 4">
    <name type="scientific">Cyclotella cryptica</name>
    <dbReference type="NCBI Taxonomy" id="29204"/>
    <lineage>
        <taxon>Eukaryota</taxon>
        <taxon>Sar</taxon>
        <taxon>Stramenopiles</taxon>
        <taxon>Ochrophyta</taxon>
        <taxon>Bacillariophyta</taxon>
        <taxon>Coscinodiscophyceae</taxon>
        <taxon>Thalassiosirophycidae</taxon>
        <taxon>Stephanodiscales</taxon>
        <taxon>Stephanodiscaceae</taxon>
        <taxon>Cyclotella</taxon>
    </lineage>
</organism>
<dbReference type="AlphaFoldDB" id="A0ABD3NXF5"/>
<gene>
    <name evidence="3" type="ORF">HJC23_005971</name>
</gene>
<feature type="region of interest" description="Disordered" evidence="2">
    <location>
        <begin position="113"/>
        <end position="139"/>
    </location>
</feature>
<proteinExistence type="predicted"/>
<feature type="region of interest" description="Disordered" evidence="2">
    <location>
        <begin position="340"/>
        <end position="398"/>
    </location>
</feature>
<comment type="caution">
    <text evidence="3">The sequence shown here is derived from an EMBL/GenBank/DDBJ whole genome shotgun (WGS) entry which is preliminary data.</text>
</comment>
<dbReference type="Proteomes" id="UP001516023">
    <property type="component" value="Unassembled WGS sequence"/>
</dbReference>
<accession>A0ABD3NXF5</accession>
<evidence type="ECO:0000256" key="1">
    <source>
        <dbReference type="SAM" id="Coils"/>
    </source>
</evidence>
<sequence length="420" mass="46870">MTRASSNEVISALLKANEQTSRELNDLKNRLSSIESKADGGVANAVKAGTARANADERAPEDGSDDAASDKAVLEGTPLGQPTKTPSALKSTNAESSASLPIKSVKFKHLQSLPERSTNDRPSTPDNDDDSSSSASSEDTVAFQGHARVFFQARHHRTSTQITCPFSPSQDTYLYVRMTSTASAVVVSSSPSIHAAPLIEIPMKYFYALKIPSSHTGAALFLKNDSRKLRKYIFRFEFRNTVVHQPPARFLQFVRSGNAAKKSMRSIDKVKKAFQKLGKEERSEVSRENTKRSLDAFAAHLGTLDELLQESNELAEQFVKVFNDKNEEMEEEEYRIAHLKSGGVTNAPSRRKTKPLPPYWGSGFNRQHLEEEDDDEESDGSEDDEEDYYDEEDDDDETFFDKVQVSTEQTLETLFRHIVK</sequence>
<feature type="coiled-coil region" evidence="1">
    <location>
        <begin position="10"/>
        <end position="37"/>
    </location>
</feature>
<feature type="compositionally biased region" description="Polar residues" evidence="2">
    <location>
        <begin position="80"/>
        <end position="99"/>
    </location>
</feature>
<name>A0ABD3NXF5_9STRA</name>
<keyword evidence="4" id="KW-1185">Reference proteome</keyword>
<evidence type="ECO:0000313" key="4">
    <source>
        <dbReference type="Proteomes" id="UP001516023"/>
    </source>
</evidence>